<evidence type="ECO:0000313" key="5">
    <source>
        <dbReference type="EMBL" id="KRZ11355.1"/>
    </source>
</evidence>
<evidence type="ECO:0000256" key="2">
    <source>
        <dbReference type="SAM" id="Phobius"/>
    </source>
</evidence>
<dbReference type="SMART" id="SM00102">
    <property type="entry name" value="ADF"/>
    <property type="match status" value="1"/>
</dbReference>
<dbReference type="Gene3D" id="3.30.720.10">
    <property type="entry name" value="Signal recognition particle alu RNA binding heterodimer, srp9/1"/>
    <property type="match status" value="1"/>
</dbReference>
<dbReference type="SUPFAM" id="SSF55753">
    <property type="entry name" value="Actin depolymerizing proteins"/>
    <property type="match status" value="1"/>
</dbReference>
<dbReference type="GO" id="GO:0006614">
    <property type="term" value="P:SRP-dependent cotranslational protein targeting to membrane"/>
    <property type="evidence" value="ECO:0007669"/>
    <property type="project" value="InterPro"/>
</dbReference>
<dbReference type="EMBL" id="JYDP01000050">
    <property type="protein sequence ID" value="KRZ11355.1"/>
    <property type="molecule type" value="Genomic_DNA"/>
</dbReference>
<comment type="caution">
    <text evidence="5">The sequence shown here is derived from an EMBL/GenBank/DDBJ whole genome shotgun (WGS) entry which is preliminary data.</text>
</comment>
<dbReference type="AlphaFoldDB" id="A0A0V1HKT7"/>
<dbReference type="SUPFAM" id="SSF117281">
    <property type="entry name" value="Kelch motif"/>
    <property type="match status" value="1"/>
</dbReference>
<feature type="domain" description="ADF-H" evidence="4">
    <location>
        <begin position="458"/>
        <end position="604"/>
    </location>
</feature>
<dbReference type="InterPro" id="IPR001810">
    <property type="entry name" value="F-box_dom"/>
</dbReference>
<evidence type="ECO:0000259" key="3">
    <source>
        <dbReference type="PROSITE" id="PS50181"/>
    </source>
</evidence>
<dbReference type="GO" id="GO:1990756">
    <property type="term" value="F:ubiquitin-like ligase-substrate adaptor activity"/>
    <property type="evidence" value="ECO:0007669"/>
    <property type="project" value="TreeGrafter"/>
</dbReference>
<dbReference type="Pfam" id="PF13415">
    <property type="entry name" value="Beta-prop_FBX42"/>
    <property type="match status" value="1"/>
</dbReference>
<protein>
    <submittedName>
        <fullName evidence="5">Acetyl-CoA carboxylase</fullName>
    </submittedName>
</protein>
<feature type="transmembrane region" description="Helical" evidence="2">
    <location>
        <begin position="697"/>
        <end position="715"/>
    </location>
</feature>
<dbReference type="SUPFAM" id="SSF54762">
    <property type="entry name" value="Signal recognition particle alu RNA binding heterodimer, SRP9/14"/>
    <property type="match status" value="1"/>
</dbReference>
<dbReference type="PANTHER" id="PTHR46432">
    <property type="entry name" value="F-BOX ONLY PROTEIN 42"/>
    <property type="match status" value="1"/>
</dbReference>
<keyword evidence="6" id="KW-1185">Reference proteome</keyword>
<evidence type="ECO:0000313" key="6">
    <source>
        <dbReference type="Proteomes" id="UP000055024"/>
    </source>
</evidence>
<dbReference type="PROSITE" id="PS51263">
    <property type="entry name" value="ADF_H"/>
    <property type="match status" value="1"/>
</dbReference>
<dbReference type="Pfam" id="PF00241">
    <property type="entry name" value="Cofilin_ADF"/>
    <property type="match status" value="1"/>
</dbReference>
<feature type="transmembrane region" description="Helical" evidence="2">
    <location>
        <begin position="645"/>
        <end position="663"/>
    </location>
</feature>
<dbReference type="InterPro" id="IPR034733">
    <property type="entry name" value="AcCoA_carboxyl_beta"/>
</dbReference>
<dbReference type="InterPro" id="IPR029045">
    <property type="entry name" value="ClpP/crotonase-like_dom_sf"/>
</dbReference>
<dbReference type="Pfam" id="PF12937">
    <property type="entry name" value="F-box-like"/>
    <property type="match status" value="1"/>
</dbReference>
<organism evidence="5 6">
    <name type="scientific">Trichinella zimbabwensis</name>
    <dbReference type="NCBI Taxonomy" id="268475"/>
    <lineage>
        <taxon>Eukaryota</taxon>
        <taxon>Metazoa</taxon>
        <taxon>Ecdysozoa</taxon>
        <taxon>Nematoda</taxon>
        <taxon>Enoplea</taxon>
        <taxon>Dorylaimia</taxon>
        <taxon>Trichinellida</taxon>
        <taxon>Trichinellidae</taxon>
        <taxon>Trichinella</taxon>
    </lineage>
</organism>
<dbReference type="InterPro" id="IPR029006">
    <property type="entry name" value="ADF-H/Gelsolin-like_dom_sf"/>
</dbReference>
<dbReference type="STRING" id="268475.A0A0V1HKT7"/>
<dbReference type="InterPro" id="IPR015915">
    <property type="entry name" value="Kelch-typ_b-propeller"/>
</dbReference>
<dbReference type="SUPFAM" id="SSF52096">
    <property type="entry name" value="ClpP/crotonase"/>
    <property type="match status" value="1"/>
</dbReference>
<reference evidence="5 6" key="1">
    <citation type="submission" date="2015-01" db="EMBL/GenBank/DDBJ databases">
        <title>Evolution of Trichinella species and genotypes.</title>
        <authorList>
            <person name="Korhonen P.K."/>
            <person name="Edoardo P."/>
            <person name="Giuseppe L.R."/>
            <person name="Gasser R.B."/>
        </authorList>
    </citation>
    <scope>NUCLEOTIDE SEQUENCE [LARGE SCALE GENOMIC DNA]</scope>
    <source>
        <strain evidence="5">ISS1029</strain>
    </source>
</reference>
<keyword evidence="1" id="KW-0733">Signal recognition particle</keyword>
<feature type="non-terminal residue" evidence="5">
    <location>
        <position position="1"/>
    </location>
</feature>
<dbReference type="SMART" id="SM00256">
    <property type="entry name" value="FBOX"/>
    <property type="match status" value="1"/>
</dbReference>
<dbReference type="Gene3D" id="3.90.226.10">
    <property type="entry name" value="2-enoyl-CoA Hydratase, Chain A, domain 1"/>
    <property type="match status" value="1"/>
</dbReference>
<dbReference type="Pfam" id="PF01039">
    <property type="entry name" value="Carboxyl_trans"/>
    <property type="match status" value="1"/>
</dbReference>
<keyword evidence="2" id="KW-0472">Membrane</keyword>
<dbReference type="SUPFAM" id="SSF81383">
    <property type="entry name" value="F-box domain"/>
    <property type="match status" value="1"/>
</dbReference>
<dbReference type="Gene3D" id="2.120.10.80">
    <property type="entry name" value="Kelch-type beta propeller"/>
    <property type="match status" value="1"/>
</dbReference>
<dbReference type="InterPro" id="IPR039432">
    <property type="entry name" value="SRP9_dom"/>
</dbReference>
<dbReference type="Gene3D" id="1.20.1280.50">
    <property type="match status" value="1"/>
</dbReference>
<dbReference type="GO" id="GO:0019005">
    <property type="term" value="C:SCF ubiquitin ligase complex"/>
    <property type="evidence" value="ECO:0007669"/>
    <property type="project" value="TreeGrafter"/>
</dbReference>
<dbReference type="GO" id="GO:0003779">
    <property type="term" value="F:actin binding"/>
    <property type="evidence" value="ECO:0007669"/>
    <property type="project" value="InterPro"/>
</dbReference>
<dbReference type="InterPro" id="IPR002108">
    <property type="entry name" value="ADF-H"/>
</dbReference>
<evidence type="ECO:0000259" key="4">
    <source>
        <dbReference type="PROSITE" id="PS51263"/>
    </source>
</evidence>
<sequence>LSPIVHMAASSSTIIADMPEDILKKIFSYVDQYKGLKTCSCVCRRWKVLSDHIFKVREHYLRSGINLQWSRLWMAYSDNVKLAALSFRQYRTACYLQGSVYVIGGFTKDQTLYNDIWKFDLSSRQWKHVLFVGELTLPTIGSTLVAYKHFLIQFGGCKADCCRNPYGDSYVSLSNDLSIYNVKQNTCSVKRDKSAPKLACHSASVVGDLMIIFGGINSNSLCDGSVYVFDIKQEKWFTPFIKGQSPEARFLHSQVVVDEKHLLIIGGRNSSGCILNDVWLLILGEEWEWKIVTCNNCEIYQPFYPQHFCCAVGDKVYLINCFGSNTLKRNAETFSRFINPLSRASDSLDWMHFSKDRLTNFTLKSLIGIVMNRDVFGEFKLNLKKSRSIIVMNLSNLFKDFSVRYEMVECRTTLPLFTEFFLTIKAEGELISFGGSEISATRTKIMNSSSVVVESSLGICTPTEAVLNQLKEFRMRKNVTSTALILKIDHCSHELICEELIENCSIENINEALLEDEPRFVLLCRRTQHSDGRISFPFVLIFVSPSGCIPEVQMLYAGSVRFVRELVKANNVIMYLKTWEEFVRVIEKLYEEDPDKFRFITKYSHQCTRLEFKATNDRVCAQYSTDAFQDLKRFEKLLGTLMRNMASLAIILISNFVLLFSYLNSSIIYTNKYFICCHESVHLFYVSRRFQASWSTFFKPHFIICLLCILSTLFYPSHLLQLKPLKHNEHLSIGTFFIEPFVPASENLLVQMFKFFHNNPASMPDVGGVLKVCHLQSCANIVEMGVVRSGFLFKVKTPDVLLLVVFVYLLGGVLEPEGTVEIKYREKDLRKTIKRCDPICQSLLVELKGDNVSDELKSELEEKLHARIDILLPIYHSVAVQFADLHDRAGRMLAKKVISKVVDWKTSRCVFYWRLRRRLAEEHIKKLITEHSFDQPLNNAQMNALLQHWFDSDVGNQQNQNWADDQITALWFESQIADEQQQSIVREGLKEIQHQQAKNKIKSIFANCPGLLMETAVELVKQLDVGEQDELLKLFMHHASGS</sequence>
<dbReference type="PANTHER" id="PTHR46432:SF1">
    <property type="entry name" value="F-BOX ONLY PROTEIN 42"/>
    <property type="match status" value="1"/>
</dbReference>
<dbReference type="Proteomes" id="UP000055024">
    <property type="component" value="Unassembled WGS sequence"/>
</dbReference>
<dbReference type="GO" id="GO:0005786">
    <property type="term" value="C:signal recognition particle, endoplasmic reticulum targeting"/>
    <property type="evidence" value="ECO:0007669"/>
    <property type="project" value="UniProtKB-KW"/>
</dbReference>
<feature type="domain" description="F-box" evidence="3">
    <location>
        <begin position="12"/>
        <end position="72"/>
    </location>
</feature>
<proteinExistence type="predicted"/>
<keyword evidence="1" id="KW-0687">Ribonucleoprotein</keyword>
<dbReference type="GO" id="GO:0008312">
    <property type="term" value="F:7S RNA binding"/>
    <property type="evidence" value="ECO:0007669"/>
    <property type="project" value="InterPro"/>
</dbReference>
<dbReference type="InterPro" id="IPR036047">
    <property type="entry name" value="F-box-like_dom_sf"/>
</dbReference>
<dbReference type="Pfam" id="PF05486">
    <property type="entry name" value="SRP9-21"/>
    <property type="match status" value="1"/>
</dbReference>
<evidence type="ECO:0000256" key="1">
    <source>
        <dbReference type="ARBA" id="ARBA00023135"/>
    </source>
</evidence>
<dbReference type="OrthoDB" id="9973021at2759"/>
<keyword evidence="2" id="KW-0812">Transmembrane</keyword>
<dbReference type="InterPro" id="IPR052821">
    <property type="entry name" value="F-box_only_SRC"/>
</dbReference>
<name>A0A0V1HKT7_9BILA</name>
<dbReference type="Gene3D" id="3.40.20.10">
    <property type="entry name" value="Severin"/>
    <property type="match status" value="1"/>
</dbReference>
<gene>
    <name evidence="5" type="primary">Acaca</name>
    <name evidence="5" type="ORF">T11_8611</name>
</gene>
<dbReference type="PROSITE" id="PS50181">
    <property type="entry name" value="FBOX"/>
    <property type="match status" value="1"/>
</dbReference>
<accession>A0A0V1HKT7</accession>
<dbReference type="InterPro" id="IPR009018">
    <property type="entry name" value="Signal_recog_particle_SRP9/14"/>
</dbReference>
<keyword evidence="2" id="KW-1133">Transmembrane helix</keyword>